<feature type="non-terminal residue" evidence="1">
    <location>
        <position position="1"/>
    </location>
</feature>
<dbReference type="AlphaFoldDB" id="X1NDG9"/>
<comment type="caution">
    <text evidence="1">The sequence shown here is derived from an EMBL/GenBank/DDBJ whole genome shotgun (WGS) entry which is preliminary data.</text>
</comment>
<evidence type="ECO:0000313" key="1">
    <source>
        <dbReference type="EMBL" id="GAI24850.1"/>
    </source>
</evidence>
<protein>
    <submittedName>
        <fullName evidence="1">Uncharacterized protein</fullName>
    </submittedName>
</protein>
<proteinExistence type="predicted"/>
<organism evidence="1">
    <name type="scientific">marine sediment metagenome</name>
    <dbReference type="NCBI Taxonomy" id="412755"/>
    <lineage>
        <taxon>unclassified sequences</taxon>
        <taxon>metagenomes</taxon>
        <taxon>ecological metagenomes</taxon>
    </lineage>
</organism>
<name>X1NDG9_9ZZZZ</name>
<sequence>GKFDNIPIVVSEYVRRDLDANGVYSGPGNNLTVMLLVYRDGFMFGDRRKVTLKTKEDIEVDQVISVATQRLDFQGLYVCATETLVGAGINVGPCR</sequence>
<reference evidence="1" key="1">
    <citation type="journal article" date="2014" name="Front. Microbiol.">
        <title>High frequency of phylogenetically diverse reductive dehalogenase-homologous genes in deep subseafloor sedimentary metagenomes.</title>
        <authorList>
            <person name="Kawai M."/>
            <person name="Futagami T."/>
            <person name="Toyoda A."/>
            <person name="Takaki Y."/>
            <person name="Nishi S."/>
            <person name="Hori S."/>
            <person name="Arai W."/>
            <person name="Tsubouchi T."/>
            <person name="Morono Y."/>
            <person name="Uchiyama I."/>
            <person name="Ito T."/>
            <person name="Fujiyama A."/>
            <person name="Inagaki F."/>
            <person name="Takami H."/>
        </authorList>
    </citation>
    <scope>NUCLEOTIDE SEQUENCE</scope>
    <source>
        <strain evidence="1">Expedition CK06-06</strain>
    </source>
</reference>
<gene>
    <name evidence="1" type="ORF">S06H3_31862</name>
</gene>
<dbReference type="EMBL" id="BARV01018892">
    <property type="protein sequence ID" value="GAI24850.1"/>
    <property type="molecule type" value="Genomic_DNA"/>
</dbReference>
<accession>X1NDG9</accession>